<feature type="signal peptide" evidence="1">
    <location>
        <begin position="1"/>
        <end position="19"/>
    </location>
</feature>
<organism evidence="2 3">
    <name type="scientific">Iamia majanohamensis</name>
    <dbReference type="NCBI Taxonomy" id="467976"/>
    <lineage>
        <taxon>Bacteria</taxon>
        <taxon>Bacillati</taxon>
        <taxon>Actinomycetota</taxon>
        <taxon>Acidimicrobiia</taxon>
        <taxon>Acidimicrobiales</taxon>
        <taxon>Iamiaceae</taxon>
        <taxon>Iamia</taxon>
    </lineage>
</organism>
<keyword evidence="1" id="KW-0732">Signal</keyword>
<accession>A0AAF0BVG0</accession>
<dbReference type="EMBL" id="CP116942">
    <property type="protein sequence ID" value="WCO66983.1"/>
    <property type="molecule type" value="Genomic_DNA"/>
</dbReference>
<protein>
    <submittedName>
        <fullName evidence="2">Uncharacterized protein</fullName>
    </submittedName>
</protein>
<evidence type="ECO:0000313" key="3">
    <source>
        <dbReference type="Proteomes" id="UP001216390"/>
    </source>
</evidence>
<proteinExistence type="predicted"/>
<reference evidence="2" key="1">
    <citation type="submission" date="2023-01" db="EMBL/GenBank/DDBJ databases">
        <title>The diversity of Class Acidimicrobiia in South China Sea sediment environments and the proposal of Iamia marina sp. nov., a novel species of the genus Iamia.</title>
        <authorList>
            <person name="He Y."/>
            <person name="Tian X."/>
        </authorList>
    </citation>
    <scope>NUCLEOTIDE SEQUENCE</scope>
    <source>
        <strain evidence="2">DSM 19957</strain>
    </source>
</reference>
<name>A0AAF0BVG0_9ACTN</name>
<evidence type="ECO:0000313" key="2">
    <source>
        <dbReference type="EMBL" id="WCO66983.1"/>
    </source>
</evidence>
<dbReference type="KEGG" id="ima:PO878_21050"/>
<dbReference type="Proteomes" id="UP001216390">
    <property type="component" value="Chromosome"/>
</dbReference>
<dbReference type="PROSITE" id="PS51257">
    <property type="entry name" value="PROKAR_LIPOPROTEIN"/>
    <property type="match status" value="1"/>
</dbReference>
<dbReference type="AlphaFoldDB" id="A0AAF0BVG0"/>
<feature type="chain" id="PRO_5042279269" evidence="1">
    <location>
        <begin position="20"/>
        <end position="335"/>
    </location>
</feature>
<evidence type="ECO:0000256" key="1">
    <source>
        <dbReference type="SAM" id="SignalP"/>
    </source>
</evidence>
<sequence length="335" mass="35565">MARRGVPIVVVAAMVVSLASCGLFDDEALPPSERLCDLGRGNDQGVAGHDLAASTRLPDGSVLFAFGDTYLGTVEGDTRTTTGLLNQTGALIPEGEDICSDELRYLTGPGGEVRDLLADPPTEGSAYWPVDLAVRDGQVWMLFRWVQRASDEALDIEVLGTGLAVADPDELEFRAAATLLVDGGDPLPSALVAHDGDLVTLVCGGDLDEGDCRLHLLDTDTVSIGRLLPPPAVGLAAAEMGLGRTTVDGEEAWRASSMPELCGRLDVAVQDGDGWDARPVLEPEPTGGGLCYAGRVQETYSSPDVLVATWVESPQERSDADVYWPHVERIDLREE</sequence>
<keyword evidence="3" id="KW-1185">Reference proteome</keyword>
<gene>
    <name evidence="2" type="ORF">PO878_21050</name>
</gene>
<dbReference type="RefSeq" id="WP_272736505.1">
    <property type="nucleotide sequence ID" value="NZ_CP116942.1"/>
</dbReference>